<dbReference type="InterPro" id="IPR013320">
    <property type="entry name" value="ConA-like_dom_sf"/>
</dbReference>
<dbReference type="Pfam" id="PF00337">
    <property type="entry name" value="Gal-bind_lectin"/>
    <property type="match status" value="1"/>
</dbReference>
<dbReference type="GO" id="GO:0003723">
    <property type="term" value="F:RNA binding"/>
    <property type="evidence" value="ECO:0007669"/>
    <property type="project" value="UniProtKB-UniRule"/>
</dbReference>
<feature type="compositionally biased region" description="Acidic residues" evidence="2">
    <location>
        <begin position="211"/>
        <end position="223"/>
    </location>
</feature>
<feature type="non-terminal residue" evidence="5">
    <location>
        <position position="1"/>
    </location>
</feature>
<gene>
    <name evidence="5" type="ORF">ACHAWO_006041</name>
</gene>
<evidence type="ECO:0000259" key="3">
    <source>
        <dbReference type="PROSITE" id="PS50102"/>
    </source>
</evidence>
<feature type="domain" description="RRM" evidence="3">
    <location>
        <begin position="487"/>
        <end position="563"/>
    </location>
</feature>
<dbReference type="EMBL" id="JALLPJ020000432">
    <property type="protein sequence ID" value="KAL3792222.1"/>
    <property type="molecule type" value="Genomic_DNA"/>
</dbReference>
<dbReference type="Proteomes" id="UP001530400">
    <property type="component" value="Unassembled WGS sequence"/>
</dbReference>
<sequence length="591" mass="66601">ERKEPRRQVPPTTAIESNNTNRGSSVLRSKSQERHRPSEPIGAYKMSNPTERITLPSGASYPAYLEPLTEQEQALLDTYAAIKGYEKEAARLKAEEAKRRLEEADERYRSKVREREGTTGDGDEEAVEDEELVSQEDNGSDQEDEETKQKRIQRQREISQLRRDVAAARTAKEDQETKNKVKREKEEALRKELLGEQSPAVETKKRPRDDGESEDDESEEGFEESTFTGPSIKKKRVNNSGWDDFKPQPSLIANIGGDSTPPHDFSKKMGMSKSSLDGTILFPRDGIQPWTPPAKPYDFMDGHLELQLDDFDPAQLGEYGTGNNTLAVKFHAPDDSSRFSVNIASSNDGYNNILFHFNPRHFQKGGQLVINDRKESMWGNDISVPLSTLPLMFGKTSCTLVIQINEDGFDVFVEGKHCARLEHRTDLASLWSGNKKGPLFLQFPSADDYGNPENWRVYRVWWGRKASMAGSLDGVAGVNIYSAIHPKKLFVKGLPKLHTDPEVDLRRAELERAFRKYGGPSGAVTVIVPKDSTFAFVECDSEQLADLAVVEMADRYRVNKARRTKHEALMEERAAKEAAEKGTEKESADWD</sequence>
<dbReference type="PROSITE" id="PS51304">
    <property type="entry name" value="GALECTIN"/>
    <property type="match status" value="1"/>
</dbReference>
<evidence type="ECO:0000259" key="4">
    <source>
        <dbReference type="PROSITE" id="PS51304"/>
    </source>
</evidence>
<dbReference type="SUPFAM" id="SSF49899">
    <property type="entry name" value="Concanavalin A-like lectins/glucanases"/>
    <property type="match status" value="1"/>
</dbReference>
<dbReference type="SUPFAM" id="SSF54928">
    <property type="entry name" value="RNA-binding domain, RBD"/>
    <property type="match status" value="1"/>
</dbReference>
<keyword evidence="6" id="KW-1185">Reference proteome</keyword>
<evidence type="ECO:0000313" key="5">
    <source>
        <dbReference type="EMBL" id="KAL3792222.1"/>
    </source>
</evidence>
<evidence type="ECO:0000256" key="2">
    <source>
        <dbReference type="SAM" id="MobiDB-lite"/>
    </source>
</evidence>
<dbReference type="InterPro" id="IPR001079">
    <property type="entry name" value="Galectin_CRD"/>
</dbReference>
<dbReference type="InterPro" id="IPR012677">
    <property type="entry name" value="Nucleotide-bd_a/b_plait_sf"/>
</dbReference>
<dbReference type="InterPro" id="IPR000504">
    <property type="entry name" value="RRM_dom"/>
</dbReference>
<protein>
    <recommendedName>
        <fullName evidence="7">Galectin</fullName>
    </recommendedName>
</protein>
<dbReference type="Gene3D" id="3.30.70.330">
    <property type="match status" value="1"/>
</dbReference>
<dbReference type="InterPro" id="IPR044156">
    <property type="entry name" value="Galectin-like"/>
</dbReference>
<feature type="region of interest" description="Disordered" evidence="2">
    <location>
        <begin position="569"/>
        <end position="591"/>
    </location>
</feature>
<comment type="caution">
    <text evidence="5">The sequence shown here is derived from an EMBL/GenBank/DDBJ whole genome shotgun (WGS) entry which is preliminary data.</text>
</comment>
<accession>A0ABD3PW43</accession>
<dbReference type="Gene3D" id="2.60.120.200">
    <property type="match status" value="1"/>
</dbReference>
<keyword evidence="1" id="KW-0694">RNA-binding</keyword>
<dbReference type="PROSITE" id="PS50102">
    <property type="entry name" value="RRM"/>
    <property type="match status" value="1"/>
</dbReference>
<evidence type="ECO:0000256" key="1">
    <source>
        <dbReference type="PROSITE-ProRule" id="PRU00176"/>
    </source>
</evidence>
<feature type="compositionally biased region" description="Basic and acidic residues" evidence="2">
    <location>
        <begin position="96"/>
        <end position="118"/>
    </location>
</feature>
<feature type="compositionally biased region" description="Polar residues" evidence="2">
    <location>
        <begin position="10"/>
        <end position="29"/>
    </location>
</feature>
<evidence type="ECO:0000313" key="6">
    <source>
        <dbReference type="Proteomes" id="UP001530400"/>
    </source>
</evidence>
<dbReference type="InterPro" id="IPR035979">
    <property type="entry name" value="RBD_domain_sf"/>
</dbReference>
<dbReference type="PANTHER" id="PTHR11346:SF147">
    <property type="entry name" value="GALECTIN"/>
    <property type="match status" value="1"/>
</dbReference>
<feature type="region of interest" description="Disordered" evidence="2">
    <location>
        <begin position="96"/>
        <end position="245"/>
    </location>
</feature>
<name>A0ABD3PW43_9STRA</name>
<feature type="compositionally biased region" description="Acidic residues" evidence="2">
    <location>
        <begin position="121"/>
        <end position="146"/>
    </location>
</feature>
<dbReference type="CDD" id="cd00590">
    <property type="entry name" value="RRM_SF"/>
    <property type="match status" value="1"/>
</dbReference>
<evidence type="ECO:0008006" key="7">
    <source>
        <dbReference type="Google" id="ProtNLM"/>
    </source>
</evidence>
<dbReference type="PANTHER" id="PTHR11346">
    <property type="entry name" value="GALECTIN"/>
    <property type="match status" value="1"/>
</dbReference>
<proteinExistence type="predicted"/>
<feature type="region of interest" description="Disordered" evidence="2">
    <location>
        <begin position="1"/>
        <end position="58"/>
    </location>
</feature>
<dbReference type="AlphaFoldDB" id="A0ABD3PW43"/>
<dbReference type="SMART" id="SM00908">
    <property type="entry name" value="Gal-bind_lectin"/>
    <property type="match status" value="1"/>
</dbReference>
<feature type="domain" description="Galectin" evidence="4">
    <location>
        <begin position="312"/>
        <end position="447"/>
    </location>
</feature>
<feature type="compositionally biased region" description="Basic and acidic residues" evidence="2">
    <location>
        <begin position="154"/>
        <end position="194"/>
    </location>
</feature>
<reference evidence="5 6" key="1">
    <citation type="submission" date="2024-10" db="EMBL/GenBank/DDBJ databases">
        <title>Updated reference genomes for cyclostephanoid diatoms.</title>
        <authorList>
            <person name="Roberts W.R."/>
            <person name="Alverson A.J."/>
        </authorList>
    </citation>
    <scope>NUCLEOTIDE SEQUENCE [LARGE SCALE GENOMIC DNA]</scope>
    <source>
        <strain evidence="5 6">AJA010-31</strain>
    </source>
</reference>
<organism evidence="5 6">
    <name type="scientific">Cyclotella atomus</name>
    <dbReference type="NCBI Taxonomy" id="382360"/>
    <lineage>
        <taxon>Eukaryota</taxon>
        <taxon>Sar</taxon>
        <taxon>Stramenopiles</taxon>
        <taxon>Ochrophyta</taxon>
        <taxon>Bacillariophyta</taxon>
        <taxon>Coscinodiscophyceae</taxon>
        <taxon>Thalassiosirophycidae</taxon>
        <taxon>Stephanodiscales</taxon>
        <taxon>Stephanodiscaceae</taxon>
        <taxon>Cyclotella</taxon>
    </lineage>
</organism>